<dbReference type="PROSITE" id="PS50048">
    <property type="entry name" value="ZN2_CY6_FUNGAL_2"/>
    <property type="match status" value="1"/>
</dbReference>
<evidence type="ECO:0000313" key="6">
    <source>
        <dbReference type="EMBL" id="KPM46532.1"/>
    </source>
</evidence>
<dbReference type="InterPro" id="IPR001138">
    <property type="entry name" value="Zn2Cys6_DnaBD"/>
</dbReference>
<dbReference type="PANTHER" id="PTHR31001">
    <property type="entry name" value="UNCHARACTERIZED TRANSCRIPTIONAL REGULATORY PROTEIN"/>
    <property type="match status" value="1"/>
</dbReference>
<feature type="region of interest" description="Disordered" evidence="4">
    <location>
        <begin position="1"/>
        <end position="30"/>
    </location>
</feature>
<dbReference type="SMART" id="SM00906">
    <property type="entry name" value="Fungal_trans"/>
    <property type="match status" value="1"/>
</dbReference>
<dbReference type="InterPro" id="IPR036864">
    <property type="entry name" value="Zn2-C6_fun-type_DNA-bd_sf"/>
</dbReference>
<feature type="compositionally biased region" description="Polar residues" evidence="4">
    <location>
        <begin position="1"/>
        <end position="13"/>
    </location>
</feature>
<evidence type="ECO:0000256" key="1">
    <source>
        <dbReference type="ARBA" id="ARBA00004123"/>
    </source>
</evidence>
<feature type="region of interest" description="Disordered" evidence="4">
    <location>
        <begin position="95"/>
        <end position="130"/>
    </location>
</feature>
<dbReference type="CDD" id="cd00067">
    <property type="entry name" value="GAL4"/>
    <property type="match status" value="1"/>
</dbReference>
<dbReference type="STRING" id="78410.A0A0N8H968"/>
<dbReference type="PANTHER" id="PTHR31001:SF57">
    <property type="entry name" value="ZN(II)2CYS6 TRANSCRIPTION FACTOR (EUROFUNG)"/>
    <property type="match status" value="1"/>
</dbReference>
<evidence type="ECO:0000259" key="5">
    <source>
        <dbReference type="PROSITE" id="PS50048"/>
    </source>
</evidence>
<accession>A0A0N8H968</accession>
<dbReference type="GO" id="GO:0003677">
    <property type="term" value="F:DNA binding"/>
    <property type="evidence" value="ECO:0007669"/>
    <property type="project" value="InterPro"/>
</dbReference>
<dbReference type="InterPro" id="IPR007219">
    <property type="entry name" value="XnlR_reg_dom"/>
</dbReference>
<evidence type="ECO:0000256" key="4">
    <source>
        <dbReference type="SAM" id="MobiDB-lite"/>
    </source>
</evidence>
<dbReference type="Pfam" id="PF00172">
    <property type="entry name" value="Zn_clus"/>
    <property type="match status" value="1"/>
</dbReference>
<keyword evidence="2" id="KW-0479">Metal-binding</keyword>
<dbReference type="GO" id="GO:0000981">
    <property type="term" value="F:DNA-binding transcription factor activity, RNA polymerase II-specific"/>
    <property type="evidence" value="ECO:0007669"/>
    <property type="project" value="InterPro"/>
</dbReference>
<dbReference type="EMBL" id="LKCW01000001">
    <property type="protein sequence ID" value="KPM46532.1"/>
    <property type="molecule type" value="Genomic_DNA"/>
</dbReference>
<dbReference type="Gene3D" id="4.10.240.10">
    <property type="entry name" value="Zn(2)-C6 fungal-type DNA-binding domain"/>
    <property type="match status" value="1"/>
</dbReference>
<evidence type="ECO:0000256" key="2">
    <source>
        <dbReference type="ARBA" id="ARBA00022723"/>
    </source>
</evidence>
<dbReference type="Proteomes" id="UP000050424">
    <property type="component" value="Unassembled WGS sequence"/>
</dbReference>
<dbReference type="AlphaFoldDB" id="A0A0N8H968"/>
<sequence>MGSEFQLTPTSEPEQGRRTASPPVYSQTSLRAPRSCYGCNRKKIRCDKNDPCSSCARAGKPCTFPPSGPRTRRAKKTIIADMASRISSLEKSLAQAKNEAASAQSTPSFRSTKSTPSTQPETIPISSGHPCLRSGEDVLVQNGSSSQYFNEVLFSKFIEDEQNLESILSPPQTSSPYQPASSPFNALGILSSPCLSILPAGLHPPKQLAVKLWNIYVDNVDGCMGLKLLHLPTDEVRVYSVISDPTKASLEELAFCFAIYFASTVSLDGPVAQVTLGQDKHTFLLQLKLGLEQSFAQGDFLDCPNLTGLFALAIYLPVLRISNRSKGMWILNGLAIRIAQSLGLHCDGRRLGLSPFQSEIRRRLWWHLLSRDGRAGEDYGLENTNSLLLESNVDLPLNVDDTDLLPDMKQLPASKPSWTAMTFSLINIELAKAMQNIAAIASASSPASLSEDTRLNVIKETRMRVEKRLEHCNPVLPQHNLTIRCSQFLLQKLDFVTRLQWILLQRTGLDAEFATEQNLTEALEILQPSLCSVSKGGLLAQFAWVRKAYPQYHVTMYVLWHLCLKPEGPNIDRAWEAVESLFSGELWDESTRGFGPKAAVLAALKAKATLVREGIQKQTWQDVQTDGMTESGLCQDQGLSLYLLGDTSGSELNTHSIADEWPDWETLVQNFQFDGPEVN</sequence>
<dbReference type="Pfam" id="PF04082">
    <property type="entry name" value="Fungal_trans"/>
    <property type="match status" value="1"/>
</dbReference>
<comment type="subcellular location">
    <subcellularLocation>
        <location evidence="1">Nucleus</location>
    </subcellularLocation>
</comment>
<proteinExistence type="predicted"/>
<reference evidence="6 7" key="1">
    <citation type="submission" date="2015-09" db="EMBL/GenBank/DDBJ databases">
        <title>Draft genome of a European isolate of the apple canker pathogen Neonectria ditissima.</title>
        <authorList>
            <person name="Gomez-Cortecero A."/>
            <person name="Harrison R.J."/>
            <person name="Armitage A.D."/>
        </authorList>
    </citation>
    <scope>NUCLEOTIDE SEQUENCE [LARGE SCALE GENOMIC DNA]</scope>
    <source>
        <strain evidence="6 7">R09/05</strain>
    </source>
</reference>
<feature type="domain" description="Zn(2)-C6 fungal-type" evidence="5">
    <location>
        <begin position="35"/>
        <end position="64"/>
    </location>
</feature>
<dbReference type="SMART" id="SM00066">
    <property type="entry name" value="GAL4"/>
    <property type="match status" value="1"/>
</dbReference>
<keyword evidence="3" id="KW-0539">Nucleus</keyword>
<dbReference type="OrthoDB" id="424974at2759"/>
<comment type="caution">
    <text evidence="6">The sequence shown here is derived from an EMBL/GenBank/DDBJ whole genome shotgun (WGS) entry which is preliminary data.</text>
</comment>
<dbReference type="CDD" id="cd12148">
    <property type="entry name" value="fungal_TF_MHR"/>
    <property type="match status" value="1"/>
</dbReference>
<keyword evidence="7" id="KW-1185">Reference proteome</keyword>
<name>A0A0N8H968_9HYPO</name>
<organism evidence="6 7">
    <name type="scientific">Neonectria ditissima</name>
    <dbReference type="NCBI Taxonomy" id="78410"/>
    <lineage>
        <taxon>Eukaryota</taxon>
        <taxon>Fungi</taxon>
        <taxon>Dikarya</taxon>
        <taxon>Ascomycota</taxon>
        <taxon>Pezizomycotina</taxon>
        <taxon>Sordariomycetes</taxon>
        <taxon>Hypocreomycetidae</taxon>
        <taxon>Hypocreales</taxon>
        <taxon>Nectriaceae</taxon>
        <taxon>Neonectria</taxon>
    </lineage>
</organism>
<dbReference type="GO" id="GO:0005634">
    <property type="term" value="C:nucleus"/>
    <property type="evidence" value="ECO:0007669"/>
    <property type="project" value="UniProtKB-SubCell"/>
</dbReference>
<evidence type="ECO:0000256" key="3">
    <source>
        <dbReference type="ARBA" id="ARBA00023242"/>
    </source>
</evidence>
<dbReference type="GO" id="GO:0008270">
    <property type="term" value="F:zinc ion binding"/>
    <property type="evidence" value="ECO:0007669"/>
    <property type="project" value="InterPro"/>
</dbReference>
<dbReference type="SUPFAM" id="SSF57701">
    <property type="entry name" value="Zn2/Cys6 DNA-binding domain"/>
    <property type="match status" value="1"/>
</dbReference>
<feature type="compositionally biased region" description="Polar residues" evidence="4">
    <location>
        <begin position="101"/>
        <end position="125"/>
    </location>
</feature>
<dbReference type="GO" id="GO:0006351">
    <property type="term" value="P:DNA-templated transcription"/>
    <property type="evidence" value="ECO:0007669"/>
    <property type="project" value="InterPro"/>
</dbReference>
<evidence type="ECO:0000313" key="7">
    <source>
        <dbReference type="Proteomes" id="UP000050424"/>
    </source>
</evidence>
<dbReference type="InterPro" id="IPR050613">
    <property type="entry name" value="Sec_Metabolite_Reg"/>
</dbReference>
<protein>
    <recommendedName>
        <fullName evidence="5">Zn(2)-C6 fungal-type domain-containing protein</fullName>
    </recommendedName>
</protein>
<gene>
    <name evidence="6" type="ORF">AK830_g115</name>
</gene>